<proteinExistence type="predicted"/>
<dbReference type="AlphaFoldDB" id="A0AAN9LMQ3"/>
<protein>
    <submittedName>
        <fullName evidence="1">Uncharacterized protein</fullName>
    </submittedName>
</protein>
<dbReference type="EMBL" id="JAYMYQ010000004">
    <property type="protein sequence ID" value="KAK7338920.1"/>
    <property type="molecule type" value="Genomic_DNA"/>
</dbReference>
<sequence length="89" mass="10545">MVVVVGSRRSWRLTEREKVAIVENLDLPNNTISLLFKDFPTKFSLPCLHINGAFQLHYLFCVPSWFFPSPCFCDWFYWSICNILFFKCT</sequence>
<gene>
    <name evidence="1" type="ORF">VNO77_19554</name>
</gene>
<evidence type="ECO:0000313" key="1">
    <source>
        <dbReference type="EMBL" id="KAK7338920.1"/>
    </source>
</evidence>
<name>A0AAN9LMQ3_CANGL</name>
<dbReference type="Proteomes" id="UP001367508">
    <property type="component" value="Unassembled WGS sequence"/>
</dbReference>
<keyword evidence="2" id="KW-1185">Reference proteome</keyword>
<comment type="caution">
    <text evidence="1">The sequence shown here is derived from an EMBL/GenBank/DDBJ whole genome shotgun (WGS) entry which is preliminary data.</text>
</comment>
<accession>A0AAN9LMQ3</accession>
<evidence type="ECO:0000313" key="2">
    <source>
        <dbReference type="Proteomes" id="UP001367508"/>
    </source>
</evidence>
<organism evidence="1 2">
    <name type="scientific">Canavalia gladiata</name>
    <name type="common">Sword bean</name>
    <name type="synonym">Dolichos gladiatus</name>
    <dbReference type="NCBI Taxonomy" id="3824"/>
    <lineage>
        <taxon>Eukaryota</taxon>
        <taxon>Viridiplantae</taxon>
        <taxon>Streptophyta</taxon>
        <taxon>Embryophyta</taxon>
        <taxon>Tracheophyta</taxon>
        <taxon>Spermatophyta</taxon>
        <taxon>Magnoliopsida</taxon>
        <taxon>eudicotyledons</taxon>
        <taxon>Gunneridae</taxon>
        <taxon>Pentapetalae</taxon>
        <taxon>rosids</taxon>
        <taxon>fabids</taxon>
        <taxon>Fabales</taxon>
        <taxon>Fabaceae</taxon>
        <taxon>Papilionoideae</taxon>
        <taxon>50 kb inversion clade</taxon>
        <taxon>NPAAA clade</taxon>
        <taxon>indigoferoid/millettioid clade</taxon>
        <taxon>Phaseoleae</taxon>
        <taxon>Canavalia</taxon>
    </lineage>
</organism>
<reference evidence="1 2" key="1">
    <citation type="submission" date="2024-01" db="EMBL/GenBank/DDBJ databases">
        <title>The genomes of 5 underutilized Papilionoideae crops provide insights into root nodulation and disease resistanc.</title>
        <authorList>
            <person name="Jiang F."/>
        </authorList>
    </citation>
    <scope>NUCLEOTIDE SEQUENCE [LARGE SCALE GENOMIC DNA]</scope>
    <source>
        <strain evidence="1">LVBAO_FW01</strain>
        <tissue evidence="1">Leaves</tissue>
    </source>
</reference>